<protein>
    <submittedName>
        <fullName evidence="1">(African queen) hypothetical protein</fullName>
    </submittedName>
</protein>
<evidence type="ECO:0000313" key="1">
    <source>
        <dbReference type="EMBL" id="CAG9560275.1"/>
    </source>
</evidence>
<evidence type="ECO:0000313" key="2">
    <source>
        <dbReference type="Proteomes" id="UP000789524"/>
    </source>
</evidence>
<gene>
    <name evidence="1" type="ORF">DCHRY22_LOCUS1967</name>
</gene>
<sequence>MYKQFSGMESFLLCPVKRRSIHRHTATVWNTNCDVIDLVVNFQAMRSHCLRLDVKSPPIPMTSLTPPVFGTPILECSSETKFYNSTT</sequence>
<accession>A0A8J2VYW1</accession>
<name>A0A8J2VYW1_9NEOP</name>
<proteinExistence type="predicted"/>
<organism evidence="1 2">
    <name type="scientific">Danaus chrysippus</name>
    <name type="common">African queen</name>
    <dbReference type="NCBI Taxonomy" id="151541"/>
    <lineage>
        <taxon>Eukaryota</taxon>
        <taxon>Metazoa</taxon>
        <taxon>Ecdysozoa</taxon>
        <taxon>Arthropoda</taxon>
        <taxon>Hexapoda</taxon>
        <taxon>Insecta</taxon>
        <taxon>Pterygota</taxon>
        <taxon>Neoptera</taxon>
        <taxon>Endopterygota</taxon>
        <taxon>Lepidoptera</taxon>
        <taxon>Glossata</taxon>
        <taxon>Ditrysia</taxon>
        <taxon>Papilionoidea</taxon>
        <taxon>Nymphalidae</taxon>
        <taxon>Danainae</taxon>
        <taxon>Danaini</taxon>
        <taxon>Danaina</taxon>
        <taxon>Danaus</taxon>
        <taxon>Anosia</taxon>
    </lineage>
</organism>
<dbReference type="Proteomes" id="UP000789524">
    <property type="component" value="Unassembled WGS sequence"/>
</dbReference>
<reference evidence="1" key="1">
    <citation type="submission" date="2021-09" db="EMBL/GenBank/DDBJ databases">
        <authorList>
            <person name="Martin H S."/>
        </authorList>
    </citation>
    <scope>NUCLEOTIDE SEQUENCE</scope>
</reference>
<comment type="caution">
    <text evidence="1">The sequence shown here is derived from an EMBL/GenBank/DDBJ whole genome shotgun (WGS) entry which is preliminary data.</text>
</comment>
<dbReference type="AlphaFoldDB" id="A0A8J2VYW1"/>
<keyword evidence="2" id="KW-1185">Reference proteome</keyword>
<dbReference type="EMBL" id="CAKASE010000045">
    <property type="protein sequence ID" value="CAG9560275.1"/>
    <property type="molecule type" value="Genomic_DNA"/>
</dbReference>